<gene>
    <name evidence="3" type="ORF">N657DRAFT_681014</name>
</gene>
<feature type="domain" description="RNase MRP protein 1 RNA binding" evidence="2">
    <location>
        <begin position="34"/>
        <end position="155"/>
    </location>
</feature>
<dbReference type="RefSeq" id="XP_062647672.1">
    <property type="nucleotide sequence ID" value="XM_062796340.1"/>
</dbReference>
<proteinExistence type="predicted"/>
<sequence>MAEPGLGKDTDLPPTLDSAILTPAIASLAPALELLERFHHRNKNQHRISKWWAQADMLRRHIWKMLGELEAAVEAAERTGRVRERQRVKGKRKEKEQVKKVGERGQGEGEGRAVRKRAGYLRWKLGPGAFLAFTQLSADRQFAHLGLMLLGVLAQVDKAVAPFAPAPPSQTGDETGEQASAASAASAEAVQPAAGQDNGVGADSDAIMEVDTTDKGVAVCRDEIMASIERDTASTPIPPAASSTQQLVKGDTHPRSLSLPINRPSRTQQPLSQTPAARTEPTSKEASITSDVFPSKPKTKKTVRPKDEFDDIFGSMGRPPTGNPKPPATADTPAREPSSKEASASCLEAALKPKKKVREDKAGGGARGDGLDDIFASLDAKSKKPKKKRKKGDEFDDIFGGL</sequence>
<dbReference type="GO" id="GO:0042134">
    <property type="term" value="F:rRNA primary transcript binding"/>
    <property type="evidence" value="ECO:0007669"/>
    <property type="project" value="InterPro"/>
</dbReference>
<evidence type="ECO:0000313" key="4">
    <source>
        <dbReference type="Proteomes" id="UP001302602"/>
    </source>
</evidence>
<dbReference type="CDD" id="cd22573">
    <property type="entry name" value="RMP1_RBD"/>
    <property type="match status" value="1"/>
</dbReference>
<feature type="region of interest" description="Disordered" evidence="1">
    <location>
        <begin position="229"/>
        <end position="402"/>
    </location>
</feature>
<organism evidence="3 4">
    <name type="scientific">Parathielavia appendiculata</name>
    <dbReference type="NCBI Taxonomy" id="2587402"/>
    <lineage>
        <taxon>Eukaryota</taxon>
        <taxon>Fungi</taxon>
        <taxon>Dikarya</taxon>
        <taxon>Ascomycota</taxon>
        <taxon>Pezizomycotina</taxon>
        <taxon>Sordariomycetes</taxon>
        <taxon>Sordariomycetidae</taxon>
        <taxon>Sordariales</taxon>
        <taxon>Chaetomiaceae</taxon>
        <taxon>Parathielavia</taxon>
    </lineage>
</organism>
<dbReference type="GeneID" id="87833108"/>
<evidence type="ECO:0000313" key="3">
    <source>
        <dbReference type="EMBL" id="KAK4123901.1"/>
    </source>
</evidence>
<evidence type="ECO:0000259" key="2">
    <source>
        <dbReference type="Pfam" id="PF20945"/>
    </source>
</evidence>
<dbReference type="Proteomes" id="UP001302602">
    <property type="component" value="Unassembled WGS sequence"/>
</dbReference>
<feature type="region of interest" description="Disordered" evidence="1">
    <location>
        <begin position="164"/>
        <end position="204"/>
    </location>
</feature>
<comment type="caution">
    <text evidence="3">The sequence shown here is derived from an EMBL/GenBank/DDBJ whole genome shotgun (WGS) entry which is preliminary data.</text>
</comment>
<reference evidence="3" key="2">
    <citation type="submission" date="2023-05" db="EMBL/GenBank/DDBJ databases">
        <authorList>
            <consortium name="Lawrence Berkeley National Laboratory"/>
            <person name="Steindorff A."/>
            <person name="Hensen N."/>
            <person name="Bonometti L."/>
            <person name="Westerberg I."/>
            <person name="Brannstrom I.O."/>
            <person name="Guillou S."/>
            <person name="Cros-Aarteil S."/>
            <person name="Calhoun S."/>
            <person name="Haridas S."/>
            <person name="Kuo A."/>
            <person name="Mondo S."/>
            <person name="Pangilinan J."/>
            <person name="Riley R."/>
            <person name="Labutti K."/>
            <person name="Andreopoulos B."/>
            <person name="Lipzen A."/>
            <person name="Chen C."/>
            <person name="Yanf M."/>
            <person name="Daum C."/>
            <person name="Ng V."/>
            <person name="Clum A."/>
            <person name="Ohm R."/>
            <person name="Martin F."/>
            <person name="Silar P."/>
            <person name="Natvig D."/>
            <person name="Lalanne C."/>
            <person name="Gautier V."/>
            <person name="Ament-Velasquez S.L."/>
            <person name="Kruys A."/>
            <person name="Hutchinson M.I."/>
            <person name="Powell A.J."/>
            <person name="Barry K."/>
            <person name="Miller A.N."/>
            <person name="Grigoriev I.V."/>
            <person name="Debuchy R."/>
            <person name="Gladieux P."/>
            <person name="Thoren M.H."/>
            <person name="Johannesson H."/>
        </authorList>
    </citation>
    <scope>NUCLEOTIDE SEQUENCE</scope>
    <source>
        <strain evidence="3">CBS 731.68</strain>
    </source>
</reference>
<dbReference type="Pfam" id="PF20945">
    <property type="entry name" value="RMP1"/>
    <property type="match status" value="1"/>
</dbReference>
<name>A0AAN6U285_9PEZI</name>
<protein>
    <recommendedName>
        <fullName evidence="2">RNase MRP protein 1 RNA binding domain-containing protein</fullName>
    </recommendedName>
</protein>
<dbReference type="EMBL" id="MU853228">
    <property type="protein sequence ID" value="KAK4123901.1"/>
    <property type="molecule type" value="Genomic_DNA"/>
</dbReference>
<dbReference type="GO" id="GO:0000294">
    <property type="term" value="P:nuclear-transcribed mRNA catabolic process, RNase MRP-dependent"/>
    <property type="evidence" value="ECO:0007669"/>
    <property type="project" value="TreeGrafter"/>
</dbReference>
<reference evidence="3" key="1">
    <citation type="journal article" date="2023" name="Mol. Phylogenet. Evol.">
        <title>Genome-scale phylogeny and comparative genomics of the fungal order Sordariales.</title>
        <authorList>
            <person name="Hensen N."/>
            <person name="Bonometti L."/>
            <person name="Westerberg I."/>
            <person name="Brannstrom I.O."/>
            <person name="Guillou S."/>
            <person name="Cros-Aarteil S."/>
            <person name="Calhoun S."/>
            <person name="Haridas S."/>
            <person name="Kuo A."/>
            <person name="Mondo S."/>
            <person name="Pangilinan J."/>
            <person name="Riley R."/>
            <person name="LaButti K."/>
            <person name="Andreopoulos B."/>
            <person name="Lipzen A."/>
            <person name="Chen C."/>
            <person name="Yan M."/>
            <person name="Daum C."/>
            <person name="Ng V."/>
            <person name="Clum A."/>
            <person name="Steindorff A."/>
            <person name="Ohm R.A."/>
            <person name="Martin F."/>
            <person name="Silar P."/>
            <person name="Natvig D.O."/>
            <person name="Lalanne C."/>
            <person name="Gautier V."/>
            <person name="Ament-Velasquez S.L."/>
            <person name="Kruys A."/>
            <person name="Hutchinson M.I."/>
            <person name="Powell A.J."/>
            <person name="Barry K."/>
            <person name="Miller A.N."/>
            <person name="Grigoriev I.V."/>
            <person name="Debuchy R."/>
            <person name="Gladieux P."/>
            <person name="Hiltunen Thoren M."/>
            <person name="Johannesson H."/>
        </authorList>
    </citation>
    <scope>NUCLEOTIDE SEQUENCE</scope>
    <source>
        <strain evidence="3">CBS 731.68</strain>
    </source>
</reference>
<accession>A0AAN6U285</accession>
<dbReference type="InterPro" id="IPR047204">
    <property type="entry name" value="RMP1_RBD"/>
</dbReference>
<dbReference type="InterPro" id="IPR047205">
    <property type="entry name" value="RMP1"/>
</dbReference>
<evidence type="ECO:0000256" key="1">
    <source>
        <dbReference type="SAM" id="MobiDB-lite"/>
    </source>
</evidence>
<dbReference type="AlphaFoldDB" id="A0AAN6U285"/>
<dbReference type="GO" id="GO:0000172">
    <property type="term" value="C:ribonuclease MRP complex"/>
    <property type="evidence" value="ECO:0007669"/>
    <property type="project" value="InterPro"/>
</dbReference>
<dbReference type="PANTHER" id="PTHR37792">
    <property type="entry name" value="RIBONUCLEASE MRP PROTEIN SUBUNIT RMP1"/>
    <property type="match status" value="1"/>
</dbReference>
<dbReference type="PANTHER" id="PTHR37792:SF1">
    <property type="entry name" value="RIBONUCLEASE MRP PROTEIN SUBUNIT RMP1"/>
    <property type="match status" value="1"/>
</dbReference>
<keyword evidence="4" id="KW-1185">Reference proteome</keyword>
<feature type="region of interest" description="Disordered" evidence="1">
    <location>
        <begin position="84"/>
        <end position="110"/>
    </location>
</feature>
<feature type="compositionally biased region" description="Polar residues" evidence="1">
    <location>
        <begin position="264"/>
        <end position="276"/>
    </location>
</feature>
<feature type="compositionally biased region" description="Low complexity" evidence="1">
    <location>
        <begin position="178"/>
        <end position="196"/>
    </location>
</feature>
<dbReference type="GO" id="GO:0000466">
    <property type="term" value="P:maturation of 5.8S rRNA from tricistronic rRNA transcript (SSU-rRNA, 5.8S rRNA, LSU-rRNA)"/>
    <property type="evidence" value="ECO:0007669"/>
    <property type="project" value="TreeGrafter"/>
</dbReference>